<dbReference type="Proteomes" id="UP000038010">
    <property type="component" value="Unassembled WGS sequence"/>
</dbReference>
<dbReference type="GO" id="GO:0032182">
    <property type="term" value="F:ubiquitin-like protein binding"/>
    <property type="evidence" value="ECO:0007669"/>
    <property type="project" value="TreeGrafter"/>
</dbReference>
<dbReference type="PROSITE" id="PS51229">
    <property type="entry name" value="DCUN1"/>
    <property type="match status" value="1"/>
</dbReference>
<dbReference type="InterPro" id="IPR014764">
    <property type="entry name" value="DCN-prot"/>
</dbReference>
<dbReference type="GO" id="GO:0045116">
    <property type="term" value="P:protein neddylation"/>
    <property type="evidence" value="ECO:0007669"/>
    <property type="project" value="TreeGrafter"/>
</dbReference>
<name>A0A0N1HLT3_9EURO</name>
<comment type="function">
    <text evidence="1">Neddylation of cullins play an essential role in the regulation of SCF-type complexes activity.</text>
</comment>
<evidence type="ECO:0000256" key="2">
    <source>
        <dbReference type="SAM" id="MobiDB-lite"/>
    </source>
</evidence>
<dbReference type="OrthoDB" id="27198at2759"/>
<evidence type="ECO:0000313" key="4">
    <source>
        <dbReference type="EMBL" id="KPI35560.1"/>
    </source>
</evidence>
<reference evidence="4 5" key="1">
    <citation type="submission" date="2015-06" db="EMBL/GenBank/DDBJ databases">
        <title>Draft genome of the ant-associated black yeast Phialophora attae CBS 131958.</title>
        <authorList>
            <person name="Moreno L.F."/>
            <person name="Stielow B.J."/>
            <person name="de Hoog S."/>
            <person name="Vicente V.A."/>
            <person name="Weiss V.A."/>
            <person name="de Vries M."/>
            <person name="Cruz L.M."/>
            <person name="Souza E.M."/>
        </authorList>
    </citation>
    <scope>NUCLEOTIDE SEQUENCE [LARGE SCALE GENOMIC DNA]</scope>
    <source>
        <strain evidence="4 5">CBS 131958</strain>
    </source>
</reference>
<evidence type="ECO:0000313" key="5">
    <source>
        <dbReference type="Proteomes" id="UP000038010"/>
    </source>
</evidence>
<dbReference type="GeneID" id="28731676"/>
<dbReference type="GO" id="GO:0031624">
    <property type="term" value="F:ubiquitin conjugating enzyme binding"/>
    <property type="evidence" value="ECO:0007669"/>
    <property type="project" value="TreeGrafter"/>
</dbReference>
<proteinExistence type="predicted"/>
<dbReference type="InterPro" id="IPR042460">
    <property type="entry name" value="DCN1-like_PONY"/>
</dbReference>
<evidence type="ECO:0000259" key="3">
    <source>
        <dbReference type="PROSITE" id="PS51229"/>
    </source>
</evidence>
<dbReference type="InterPro" id="IPR005176">
    <property type="entry name" value="PONY_dom"/>
</dbReference>
<dbReference type="Gene3D" id="1.10.238.200">
    <property type="entry name" value="Cullin, PONY binding domain"/>
    <property type="match status" value="1"/>
</dbReference>
<dbReference type="Gene3D" id="1.10.238.10">
    <property type="entry name" value="EF-hand"/>
    <property type="match status" value="1"/>
</dbReference>
<organism evidence="4 5">
    <name type="scientific">Cyphellophora attinorum</name>
    <dbReference type="NCBI Taxonomy" id="1664694"/>
    <lineage>
        <taxon>Eukaryota</taxon>
        <taxon>Fungi</taxon>
        <taxon>Dikarya</taxon>
        <taxon>Ascomycota</taxon>
        <taxon>Pezizomycotina</taxon>
        <taxon>Eurotiomycetes</taxon>
        <taxon>Chaetothyriomycetidae</taxon>
        <taxon>Chaetothyriales</taxon>
        <taxon>Cyphellophoraceae</taxon>
        <taxon>Cyphellophora</taxon>
    </lineage>
</organism>
<dbReference type="PANTHER" id="PTHR12281:SF31">
    <property type="entry name" value="DCN1-LIKE PROTEIN 3"/>
    <property type="match status" value="1"/>
</dbReference>
<dbReference type="RefSeq" id="XP_017995523.1">
    <property type="nucleotide sequence ID" value="XM_018139796.1"/>
</dbReference>
<keyword evidence="5" id="KW-1185">Reference proteome</keyword>
<feature type="domain" description="DCUN1" evidence="3">
    <location>
        <begin position="30"/>
        <end position="242"/>
    </location>
</feature>
<feature type="compositionally biased region" description="Basic residues" evidence="2">
    <location>
        <begin position="1"/>
        <end position="16"/>
    </location>
</feature>
<dbReference type="EMBL" id="LFJN01000039">
    <property type="protein sequence ID" value="KPI35560.1"/>
    <property type="molecule type" value="Genomic_DNA"/>
</dbReference>
<evidence type="ECO:0000256" key="1">
    <source>
        <dbReference type="RuleBase" id="RU410713"/>
    </source>
</evidence>
<accession>A0A0N1HLT3</accession>
<dbReference type="PANTHER" id="PTHR12281">
    <property type="entry name" value="RP42 RELATED"/>
    <property type="match status" value="1"/>
</dbReference>
<protein>
    <recommendedName>
        <fullName evidence="1">Defective in cullin neddylation protein</fullName>
    </recommendedName>
</protein>
<sequence>MSSSKTHRVKKPKAPPKKMEFYGNISGDSPLSVAVSQVFDKYRSKDQKDTITIEDAMRYLNDLNVALDEPVVLALSDFLSCPTLGEFTRENFITGWSDASKESSKPLDTLAKQAAYLTTLRKQLKTDPVYFKKIYRASFQFAKPEGQRSVPTDAAVEFWRMFFQASTGGIDWKTPTSPNTPWLDLWIEFYNSQHKRPVNKDLWNMVGELMLKTIERDGEKLEWYKEDGAWPMAIDEFIAWAKEQREEIGAVATAETVGGGTDGANDVEMT</sequence>
<dbReference type="STRING" id="1664694.A0A0N1HLT3"/>
<gene>
    <name evidence="4" type="ORF">AB675_10988</name>
</gene>
<feature type="region of interest" description="Disordered" evidence="2">
    <location>
        <begin position="1"/>
        <end position="23"/>
    </location>
</feature>
<comment type="caution">
    <text evidence="4">The sequence shown here is derived from an EMBL/GenBank/DDBJ whole genome shotgun (WGS) entry which is preliminary data.</text>
</comment>
<dbReference type="GO" id="GO:0000151">
    <property type="term" value="C:ubiquitin ligase complex"/>
    <property type="evidence" value="ECO:0007669"/>
    <property type="project" value="TreeGrafter"/>
</dbReference>
<dbReference type="GO" id="GO:0097602">
    <property type="term" value="F:cullin family protein binding"/>
    <property type="evidence" value="ECO:0007669"/>
    <property type="project" value="TreeGrafter"/>
</dbReference>
<dbReference type="AlphaFoldDB" id="A0A0N1HLT3"/>
<dbReference type="Pfam" id="PF03556">
    <property type="entry name" value="Cullin_binding"/>
    <property type="match status" value="1"/>
</dbReference>
<dbReference type="VEuPathDB" id="FungiDB:AB675_10988"/>